<dbReference type="EMBL" id="CP022272">
    <property type="protein sequence ID" value="ASJ96585.1"/>
    <property type="molecule type" value="Genomic_DNA"/>
</dbReference>
<dbReference type="Proteomes" id="UP000198233">
    <property type="component" value="Chromosome"/>
</dbReference>
<organism evidence="2 3">
    <name type="scientific">Shewanella marisflavi</name>
    <dbReference type="NCBI Taxonomy" id="260364"/>
    <lineage>
        <taxon>Bacteria</taxon>
        <taxon>Pseudomonadati</taxon>
        <taxon>Pseudomonadota</taxon>
        <taxon>Gammaproteobacteria</taxon>
        <taxon>Alteromonadales</taxon>
        <taxon>Shewanellaceae</taxon>
        <taxon>Shewanella</taxon>
    </lineage>
</organism>
<sequence length="286" mass="31290">MKTFTLAVSIALAIGLPATSLAHTEQPQQSQPTQSHLVNQQITDALSNPLREPANLERDKYRHPAETLSFFGIKPTDTVVELWPGGRWYAEILAPYLAKEGHYVAANFDANPPAEVESPAYRIRLGKALDAWLQTHSDTLGKASSLSFEPPRLSELGAANSADAVLTFRNLHNWAKAGVLEQVFDSAYQVLKPGGTFGVVEHRANPGMDLSSGYMVQDEVIALAEKAGFTLVAASEINANAKDTKDHPKGVWTLPPSLRLGEQDKDKYLAMGESDRMTLKFIKKPK</sequence>
<reference evidence="2 3" key="1">
    <citation type="submission" date="2017-06" db="EMBL/GenBank/DDBJ databases">
        <title>Complete genome sequence of Shewanella marisflavi EP1 associated with anaerobic 2,4-dinitrotoluene reduction and salt tolerance.</title>
        <authorList>
            <person name="Huang J."/>
        </authorList>
    </citation>
    <scope>NUCLEOTIDE SEQUENCE [LARGE SCALE GENOMIC DNA]</scope>
    <source>
        <strain evidence="2 3">EP1</strain>
    </source>
</reference>
<dbReference type="Gene3D" id="3.40.50.150">
    <property type="entry name" value="Vaccinia Virus protein VP39"/>
    <property type="match status" value="1"/>
</dbReference>
<dbReference type="AlphaFoldDB" id="A0AAC9TXB6"/>
<dbReference type="InterPro" id="IPR016980">
    <property type="entry name" value="S-AdoMet-dep_MeTrfase_Alr7345"/>
</dbReference>
<dbReference type="SUPFAM" id="SSF53335">
    <property type="entry name" value="S-adenosyl-L-methionine-dependent methyltransferases"/>
    <property type="match status" value="1"/>
</dbReference>
<dbReference type="RefSeq" id="WP_088904484.1">
    <property type="nucleotide sequence ID" value="NZ_CP022272.1"/>
</dbReference>
<feature type="chain" id="PRO_5042003863" evidence="1">
    <location>
        <begin position="23"/>
        <end position="286"/>
    </location>
</feature>
<evidence type="ECO:0000256" key="1">
    <source>
        <dbReference type="SAM" id="SignalP"/>
    </source>
</evidence>
<evidence type="ECO:0000313" key="2">
    <source>
        <dbReference type="EMBL" id="ASJ96585.1"/>
    </source>
</evidence>
<name>A0AAC9TXB6_9GAMM</name>
<dbReference type="InterPro" id="IPR029063">
    <property type="entry name" value="SAM-dependent_MTases_sf"/>
</dbReference>
<dbReference type="GO" id="GO:0008168">
    <property type="term" value="F:methyltransferase activity"/>
    <property type="evidence" value="ECO:0007669"/>
    <property type="project" value="UniProtKB-KW"/>
</dbReference>
<keyword evidence="2" id="KW-0489">Methyltransferase</keyword>
<gene>
    <name evidence="2" type="ORF">CFF01_08270</name>
</gene>
<keyword evidence="2" id="KW-0808">Transferase</keyword>
<dbReference type="KEGG" id="smav:CFF01_08270"/>
<evidence type="ECO:0000313" key="3">
    <source>
        <dbReference type="Proteomes" id="UP000198233"/>
    </source>
</evidence>
<protein>
    <submittedName>
        <fullName evidence="2">Methyltransferase</fullName>
    </submittedName>
</protein>
<accession>A0AAC9TXB6</accession>
<dbReference type="PIRSF" id="PIRSF031679">
    <property type="entry name" value="Mtase_Alr7345_prd"/>
    <property type="match status" value="1"/>
</dbReference>
<feature type="signal peptide" evidence="1">
    <location>
        <begin position="1"/>
        <end position="22"/>
    </location>
</feature>
<keyword evidence="1" id="KW-0732">Signal</keyword>
<dbReference type="GO" id="GO:0032259">
    <property type="term" value="P:methylation"/>
    <property type="evidence" value="ECO:0007669"/>
    <property type="project" value="UniProtKB-KW"/>
</dbReference>
<proteinExistence type="predicted"/>